<keyword evidence="4" id="KW-0804">Transcription</keyword>
<dbReference type="Proteomes" id="UP000269226">
    <property type="component" value="Chromosome"/>
</dbReference>
<dbReference type="InterPro" id="IPR028082">
    <property type="entry name" value="Peripla_BP_I"/>
</dbReference>
<proteinExistence type="predicted"/>
<keyword evidence="1" id="KW-0678">Repressor</keyword>
<evidence type="ECO:0000256" key="4">
    <source>
        <dbReference type="ARBA" id="ARBA00023163"/>
    </source>
</evidence>
<dbReference type="SUPFAM" id="SSF53822">
    <property type="entry name" value="Periplasmic binding protein-like I"/>
    <property type="match status" value="1"/>
</dbReference>
<dbReference type="RefSeq" id="WP_013774180.1">
    <property type="nucleotide sequence ID" value="NZ_JAIWKT010000011.1"/>
</dbReference>
<dbReference type="AlphaFoldDB" id="A0A2Z5Y216"/>
<dbReference type="PANTHER" id="PTHR30146:SF148">
    <property type="entry name" value="HTH-TYPE TRANSCRIPTIONAL REPRESSOR PURR-RELATED"/>
    <property type="match status" value="1"/>
</dbReference>
<dbReference type="CDD" id="cd06267">
    <property type="entry name" value="PBP1_LacI_sugar_binding-like"/>
    <property type="match status" value="1"/>
</dbReference>
<dbReference type="CDD" id="cd01392">
    <property type="entry name" value="HTH_LacI"/>
    <property type="match status" value="1"/>
</dbReference>
<dbReference type="PANTHER" id="PTHR30146">
    <property type="entry name" value="LACI-RELATED TRANSCRIPTIONAL REPRESSOR"/>
    <property type="match status" value="1"/>
</dbReference>
<evidence type="ECO:0000313" key="7">
    <source>
        <dbReference type="Proteomes" id="UP000269226"/>
    </source>
</evidence>
<sequence length="336" mass="38241">MVTIREVAKEADVSIGTVSRYLNGHQLKQKNQTNIKKAIKKLGYKENIIAKGLKNNRSLSIGVLVNSFTDIFAMSIVSYLENYLEKYNYSLLLCDYQNNNKRLKEKLAFLENRFVDGMVIFPLDKNLDCLKQSIAKHIAIVAVDAPIKTIKTDTVLVDNYDASYEVVEKLFKFGHKKIGIIAGKTDRFIGRKRLAGYIDSMKNKNIYNEKLIAVGNYTKESGYIKTKQLIERNQLTALYSTNYYMTIGAIQALIEENYSIPKDISLIGFDHFGLSNIMQSKLTAVEQPIEEIGLTIGKLILKQINHSTLDQPLTIELKTKLVWRDSVRELKKDLAN</sequence>
<dbReference type="InterPro" id="IPR000843">
    <property type="entry name" value="HTH_LacI"/>
</dbReference>
<dbReference type="PROSITE" id="PS00356">
    <property type="entry name" value="HTH_LACI_1"/>
    <property type="match status" value="1"/>
</dbReference>
<evidence type="ECO:0000259" key="5">
    <source>
        <dbReference type="PROSITE" id="PS50932"/>
    </source>
</evidence>
<evidence type="ECO:0000256" key="2">
    <source>
        <dbReference type="ARBA" id="ARBA00023015"/>
    </source>
</evidence>
<dbReference type="InterPro" id="IPR010982">
    <property type="entry name" value="Lambda_DNA-bd_dom_sf"/>
</dbReference>
<dbReference type="GO" id="GO:0000976">
    <property type="term" value="F:transcription cis-regulatory region binding"/>
    <property type="evidence" value="ECO:0007669"/>
    <property type="project" value="TreeGrafter"/>
</dbReference>
<dbReference type="Pfam" id="PF00356">
    <property type="entry name" value="LacI"/>
    <property type="match status" value="1"/>
</dbReference>
<dbReference type="SUPFAM" id="SSF47413">
    <property type="entry name" value="lambda repressor-like DNA-binding domains"/>
    <property type="match status" value="1"/>
</dbReference>
<feature type="domain" description="HTH lacI-type" evidence="5">
    <location>
        <begin position="2"/>
        <end position="55"/>
    </location>
</feature>
<protein>
    <submittedName>
        <fullName evidence="6">Periplasmic binding protein, LacI, transcriptional regulator</fullName>
    </submittedName>
</protein>
<dbReference type="Pfam" id="PF13377">
    <property type="entry name" value="Peripla_BP_3"/>
    <property type="match status" value="1"/>
</dbReference>
<gene>
    <name evidence="6" type="ORF">DAT561_0657</name>
</gene>
<evidence type="ECO:0000256" key="3">
    <source>
        <dbReference type="ARBA" id="ARBA00023125"/>
    </source>
</evidence>
<dbReference type="SMART" id="SM00354">
    <property type="entry name" value="HTH_LACI"/>
    <property type="match status" value="1"/>
</dbReference>
<dbReference type="Gene3D" id="1.10.260.40">
    <property type="entry name" value="lambda repressor-like DNA-binding domains"/>
    <property type="match status" value="1"/>
</dbReference>
<accession>A0A2Z5Y216</accession>
<keyword evidence="2" id="KW-0805">Transcription regulation</keyword>
<dbReference type="OMA" id="TVGSNNW"/>
<keyword evidence="3" id="KW-0238">DNA-binding</keyword>
<dbReference type="EMBL" id="AP018492">
    <property type="protein sequence ID" value="BBC60778.1"/>
    <property type="molecule type" value="Genomic_DNA"/>
</dbReference>
<reference evidence="6 7" key="1">
    <citation type="submission" date="2018-01" db="EMBL/GenBank/DDBJ databases">
        <title>Whole genome sequence of Melissococcus plutonius DAT561.</title>
        <authorList>
            <person name="Okumura K."/>
            <person name="Takamatsu D."/>
            <person name="Okura M."/>
        </authorList>
    </citation>
    <scope>NUCLEOTIDE SEQUENCE [LARGE SCALE GENOMIC DNA]</scope>
    <source>
        <strain evidence="6 7">DAT561</strain>
    </source>
</reference>
<dbReference type="Gene3D" id="3.40.50.2300">
    <property type="match status" value="2"/>
</dbReference>
<dbReference type="InterPro" id="IPR046335">
    <property type="entry name" value="LacI/GalR-like_sensor"/>
</dbReference>
<evidence type="ECO:0000256" key="1">
    <source>
        <dbReference type="ARBA" id="ARBA00022491"/>
    </source>
</evidence>
<dbReference type="GO" id="GO:0003700">
    <property type="term" value="F:DNA-binding transcription factor activity"/>
    <property type="evidence" value="ECO:0007669"/>
    <property type="project" value="TreeGrafter"/>
</dbReference>
<organism evidence="6 7">
    <name type="scientific">Melissococcus plutonius</name>
    <dbReference type="NCBI Taxonomy" id="33970"/>
    <lineage>
        <taxon>Bacteria</taxon>
        <taxon>Bacillati</taxon>
        <taxon>Bacillota</taxon>
        <taxon>Bacilli</taxon>
        <taxon>Lactobacillales</taxon>
        <taxon>Enterococcaceae</taxon>
        <taxon>Melissococcus</taxon>
    </lineage>
</organism>
<name>A0A2Z5Y216_9ENTE</name>
<dbReference type="PROSITE" id="PS50932">
    <property type="entry name" value="HTH_LACI_2"/>
    <property type="match status" value="1"/>
</dbReference>
<evidence type="ECO:0000313" key="6">
    <source>
        <dbReference type="EMBL" id="BBC60778.1"/>
    </source>
</evidence>